<dbReference type="EMBL" id="QRZA01000046">
    <property type="protein sequence ID" value="RGV30867.1"/>
    <property type="molecule type" value="Genomic_DNA"/>
</dbReference>
<gene>
    <name evidence="2" type="ORF">DWW18_19610</name>
</gene>
<keyword evidence="1" id="KW-1133">Transmembrane helix</keyword>
<comment type="caution">
    <text evidence="2">The sequence shown here is derived from an EMBL/GenBank/DDBJ whole genome shotgun (WGS) entry which is preliminary data.</text>
</comment>
<keyword evidence="1" id="KW-0472">Membrane</keyword>
<name>A0A412WUD9_9BACT</name>
<feature type="transmembrane region" description="Helical" evidence="1">
    <location>
        <begin position="131"/>
        <end position="150"/>
    </location>
</feature>
<accession>A0A412WUD9</accession>
<proteinExistence type="predicted"/>
<evidence type="ECO:0000313" key="2">
    <source>
        <dbReference type="EMBL" id="RGV30867.1"/>
    </source>
</evidence>
<evidence type="ECO:0000313" key="3">
    <source>
        <dbReference type="Proteomes" id="UP000283589"/>
    </source>
</evidence>
<evidence type="ECO:0000256" key="1">
    <source>
        <dbReference type="SAM" id="Phobius"/>
    </source>
</evidence>
<feature type="non-terminal residue" evidence="2">
    <location>
        <position position="1"/>
    </location>
</feature>
<sequence>QIADKGYTVTNMFTTDTIGVWNELETTDFIDDTVCLNPAIGEVEKIYNTVVALSRKVGNKEQKIILTGDADCISNGEFGRRVPTARASNFSLITGGFFWMSDNEVPIDVRRPALPDNKVYVEKTGSKVIKWSFMIVLPLLLAGIGIFLWIRRKGR</sequence>
<reference evidence="2 3" key="1">
    <citation type="submission" date="2018-08" db="EMBL/GenBank/DDBJ databases">
        <title>A genome reference for cultivated species of the human gut microbiota.</title>
        <authorList>
            <person name="Zou Y."/>
            <person name="Xue W."/>
            <person name="Luo G."/>
        </authorList>
    </citation>
    <scope>NUCLEOTIDE SEQUENCE [LARGE SCALE GENOMIC DNA]</scope>
    <source>
        <strain evidence="2 3">AF14-49</strain>
    </source>
</reference>
<organism evidence="2 3">
    <name type="scientific">Butyricimonas virosa</name>
    <dbReference type="NCBI Taxonomy" id="544645"/>
    <lineage>
        <taxon>Bacteria</taxon>
        <taxon>Pseudomonadati</taxon>
        <taxon>Bacteroidota</taxon>
        <taxon>Bacteroidia</taxon>
        <taxon>Bacteroidales</taxon>
        <taxon>Odoribacteraceae</taxon>
        <taxon>Butyricimonas</taxon>
    </lineage>
</organism>
<dbReference type="AlphaFoldDB" id="A0A412WUD9"/>
<keyword evidence="1" id="KW-0812">Transmembrane</keyword>
<protein>
    <submittedName>
        <fullName evidence="2">ABC transporter</fullName>
    </submittedName>
</protein>
<dbReference type="Proteomes" id="UP000283589">
    <property type="component" value="Unassembled WGS sequence"/>
</dbReference>